<comment type="caution">
    <text evidence="1">The sequence shown here is derived from an EMBL/GenBank/DDBJ whole genome shotgun (WGS) entry which is preliminary data.</text>
</comment>
<evidence type="ECO:0000313" key="2">
    <source>
        <dbReference type="Proteomes" id="UP001556367"/>
    </source>
</evidence>
<dbReference type="Proteomes" id="UP001556367">
    <property type="component" value="Unassembled WGS sequence"/>
</dbReference>
<accession>A0ABR3IWV6</accession>
<name>A0ABR3IWV6_9AGAR</name>
<evidence type="ECO:0000313" key="1">
    <source>
        <dbReference type="EMBL" id="KAL0947774.1"/>
    </source>
</evidence>
<reference evidence="2" key="1">
    <citation type="submission" date="2024-06" db="EMBL/GenBank/DDBJ databases">
        <title>Multi-omics analyses provide insights into the biosynthesis of the anticancer antibiotic pleurotin in Hohenbuehelia grisea.</title>
        <authorList>
            <person name="Weaver J.A."/>
            <person name="Alberti F."/>
        </authorList>
    </citation>
    <scope>NUCLEOTIDE SEQUENCE [LARGE SCALE GENOMIC DNA]</scope>
    <source>
        <strain evidence="2">T-177</strain>
    </source>
</reference>
<sequence>MGIITFSSIDPPPKTDAPNILASPFYLQRVLTTRRMVFYRTSHLLFNAPGHVRALSISSARSTTSASLQHTDRIDPFDNPKEPAVMSWSYSMSILSCRSKDKFQHEKRCTLPSRCVGFWNTPQETGRNDHRLKSERRMGYRTCASLLCIQKWEKTAL</sequence>
<keyword evidence="2" id="KW-1185">Reference proteome</keyword>
<proteinExistence type="predicted"/>
<dbReference type="EMBL" id="JASNQZ010000015">
    <property type="protein sequence ID" value="KAL0947774.1"/>
    <property type="molecule type" value="Genomic_DNA"/>
</dbReference>
<gene>
    <name evidence="1" type="ORF">HGRIS_013850</name>
</gene>
<organism evidence="1 2">
    <name type="scientific">Hohenbuehelia grisea</name>
    <dbReference type="NCBI Taxonomy" id="104357"/>
    <lineage>
        <taxon>Eukaryota</taxon>
        <taxon>Fungi</taxon>
        <taxon>Dikarya</taxon>
        <taxon>Basidiomycota</taxon>
        <taxon>Agaricomycotina</taxon>
        <taxon>Agaricomycetes</taxon>
        <taxon>Agaricomycetidae</taxon>
        <taxon>Agaricales</taxon>
        <taxon>Pleurotineae</taxon>
        <taxon>Pleurotaceae</taxon>
        <taxon>Hohenbuehelia</taxon>
    </lineage>
</organism>
<protein>
    <submittedName>
        <fullName evidence="1">Uncharacterized protein</fullName>
    </submittedName>
</protein>